<evidence type="ECO:0000313" key="3">
    <source>
        <dbReference type="Proteomes" id="UP000683360"/>
    </source>
</evidence>
<feature type="compositionally biased region" description="Polar residues" evidence="1">
    <location>
        <begin position="128"/>
        <end position="146"/>
    </location>
</feature>
<organism evidence="2 3">
    <name type="scientific">Mytilus edulis</name>
    <name type="common">Blue mussel</name>
    <dbReference type="NCBI Taxonomy" id="6550"/>
    <lineage>
        <taxon>Eukaryota</taxon>
        <taxon>Metazoa</taxon>
        <taxon>Spiralia</taxon>
        <taxon>Lophotrochozoa</taxon>
        <taxon>Mollusca</taxon>
        <taxon>Bivalvia</taxon>
        <taxon>Autobranchia</taxon>
        <taxon>Pteriomorphia</taxon>
        <taxon>Mytilida</taxon>
        <taxon>Mytiloidea</taxon>
        <taxon>Mytilidae</taxon>
        <taxon>Mytilinae</taxon>
        <taxon>Mytilus</taxon>
    </lineage>
</organism>
<dbReference type="OrthoDB" id="5989635at2759"/>
<proteinExistence type="predicted"/>
<dbReference type="InterPro" id="IPR036514">
    <property type="entry name" value="SGNH_hydro_sf"/>
</dbReference>
<dbReference type="EMBL" id="CAJPWZ010000474">
    <property type="protein sequence ID" value="CAG2194293.1"/>
    <property type="molecule type" value="Genomic_DNA"/>
</dbReference>
<reference evidence="2" key="1">
    <citation type="submission" date="2021-03" db="EMBL/GenBank/DDBJ databases">
        <authorList>
            <person name="Bekaert M."/>
        </authorList>
    </citation>
    <scope>NUCLEOTIDE SEQUENCE</scope>
</reference>
<gene>
    <name evidence="2" type="ORF">MEDL_9320</name>
</gene>
<keyword evidence="3" id="KW-1185">Reference proteome</keyword>
<protein>
    <submittedName>
        <fullName evidence="2">Uncharacterized protein</fullName>
    </submittedName>
</protein>
<name>A0A8S3QGU8_MYTED</name>
<comment type="caution">
    <text evidence="2">The sequence shown here is derived from an EMBL/GenBank/DDBJ whole genome shotgun (WGS) entry which is preliminary data.</text>
</comment>
<sequence>MNVQQFVDIFQEIINYVRCQNCRAIVSGILPRIQCDVTKYDTILKQMCHYNDVKFISNYESFVYKDDHIAKSFYTTDGIHLNRYGTIKLLPNVNKVIKVFKGKPIQHHFNQQNRNKYQSSSHQYYSNNFKRSPTKPKYQSRSNMNTTDRRNFNHSGHVHDSNDLYMNSRHSWGNNNELNRQNVDRAPLFYYHSPNYVQYKNSVIQNDVDIANTFNLHFTNIAEGIVDNKLCNSDDGASFDALNKFVKSKLQRGSEKFIIPEMSILDVNMYLKKLDKSKATGLDDVGPNILSMCSDVIAPALTYI</sequence>
<dbReference type="Proteomes" id="UP000683360">
    <property type="component" value="Unassembled WGS sequence"/>
</dbReference>
<evidence type="ECO:0000256" key="1">
    <source>
        <dbReference type="SAM" id="MobiDB-lite"/>
    </source>
</evidence>
<feature type="compositionally biased region" description="Basic and acidic residues" evidence="1">
    <location>
        <begin position="147"/>
        <end position="160"/>
    </location>
</feature>
<feature type="region of interest" description="Disordered" evidence="1">
    <location>
        <begin position="128"/>
        <end position="160"/>
    </location>
</feature>
<accession>A0A8S3QGU8</accession>
<dbReference type="AlphaFoldDB" id="A0A8S3QGU8"/>
<dbReference type="Gene3D" id="3.40.50.1110">
    <property type="entry name" value="SGNH hydrolase"/>
    <property type="match status" value="1"/>
</dbReference>
<evidence type="ECO:0000313" key="2">
    <source>
        <dbReference type="EMBL" id="CAG2194293.1"/>
    </source>
</evidence>
<dbReference type="SUPFAM" id="SSF52266">
    <property type="entry name" value="SGNH hydrolase"/>
    <property type="match status" value="1"/>
</dbReference>